<sequence>MALGGVEATAVHNVTILIYGIRKLQLLQSLPYTSAGFDVGIREASRRFAGRFNISAVYLPNEEILNCDDTGAQFDLVSRHYYTTTAGNRNINSTLAVFYPEWDVFVLSSDTTFSNLRDRTLYPTTVALGPVQYETYGVFLGKLFAKYNWTSVALIYDVSGLTPFNRLVTLRIQSYFRGHAGGVGVQLHPFAVDVTVGMKYIKYSEILLQVMLLSRIVIISMPHPATRNFLITCGSLGWLQGQLVSQLVVNCEGNNQAETLRSDYSVARTGGPSVRRSTWISIDVAQGPRGPLTWKLNDEYDKVALTQFRSIFKLEVCPRSFTPKFGALLREFRNISERVYNVTFPPHMEPSEYVVTAYNSVLLLAQILNETSNQEDRGPVGGRQITRHFLNRTFREPITGDIYVDAEGERQLPMCLMDFREDGQNFQPTVVYRLGRNWQDALEEIPERTIDWATADGRPPKNQPLHFTDYTVPVAAVLTSLIIVVTLAGTGLTYRHFRREKTKQIYVPNPDWWVLDKDWLIPRGHVDYTVFWKNSVLWKTARTSSERIPSSYVWE</sequence>
<gene>
    <name evidence="7" type="ORF">BV898_14047</name>
</gene>
<proteinExistence type="predicted"/>
<dbReference type="OrthoDB" id="10568027at2759"/>
<evidence type="ECO:0000256" key="3">
    <source>
        <dbReference type="ARBA" id="ARBA00022989"/>
    </source>
</evidence>
<organism evidence="7 8">
    <name type="scientific">Hypsibius exemplaris</name>
    <name type="common">Freshwater tardigrade</name>
    <dbReference type="NCBI Taxonomy" id="2072580"/>
    <lineage>
        <taxon>Eukaryota</taxon>
        <taxon>Metazoa</taxon>
        <taxon>Ecdysozoa</taxon>
        <taxon>Tardigrada</taxon>
        <taxon>Eutardigrada</taxon>
        <taxon>Parachela</taxon>
        <taxon>Hypsibioidea</taxon>
        <taxon>Hypsibiidae</taxon>
        <taxon>Hypsibius</taxon>
    </lineage>
</organism>
<dbReference type="Gene3D" id="3.40.50.2300">
    <property type="match status" value="2"/>
</dbReference>
<protein>
    <recommendedName>
        <fullName evidence="6">Receptor ligand binding region domain-containing protein</fullName>
    </recommendedName>
</protein>
<dbReference type="AlphaFoldDB" id="A0A1W0W8T4"/>
<comment type="caution">
    <text evidence="7">The sequence shown here is derived from an EMBL/GenBank/DDBJ whole genome shotgun (WGS) entry which is preliminary data.</text>
</comment>
<feature type="domain" description="Receptor ligand binding region" evidence="6">
    <location>
        <begin position="93"/>
        <end position="411"/>
    </location>
</feature>
<evidence type="ECO:0000313" key="7">
    <source>
        <dbReference type="EMBL" id="OQV11624.1"/>
    </source>
</evidence>
<keyword evidence="8" id="KW-1185">Reference proteome</keyword>
<evidence type="ECO:0000313" key="8">
    <source>
        <dbReference type="Proteomes" id="UP000192578"/>
    </source>
</evidence>
<dbReference type="SUPFAM" id="SSF53822">
    <property type="entry name" value="Periplasmic binding protein-like I"/>
    <property type="match status" value="1"/>
</dbReference>
<dbReference type="EMBL" id="MTYJ01000165">
    <property type="protein sequence ID" value="OQV11624.1"/>
    <property type="molecule type" value="Genomic_DNA"/>
</dbReference>
<dbReference type="Proteomes" id="UP000192578">
    <property type="component" value="Unassembled WGS sequence"/>
</dbReference>
<evidence type="ECO:0000256" key="5">
    <source>
        <dbReference type="SAM" id="Phobius"/>
    </source>
</evidence>
<evidence type="ECO:0000259" key="6">
    <source>
        <dbReference type="Pfam" id="PF01094"/>
    </source>
</evidence>
<name>A0A1W0W8T4_HYPEX</name>
<dbReference type="InterPro" id="IPR028082">
    <property type="entry name" value="Peripla_BP_I"/>
</dbReference>
<keyword evidence="4 5" id="KW-0472">Membrane</keyword>
<keyword evidence="3 5" id="KW-1133">Transmembrane helix</keyword>
<accession>A0A1W0W8T4</accession>
<dbReference type="GO" id="GO:0016020">
    <property type="term" value="C:membrane"/>
    <property type="evidence" value="ECO:0007669"/>
    <property type="project" value="UniProtKB-SubCell"/>
</dbReference>
<feature type="transmembrane region" description="Helical" evidence="5">
    <location>
        <begin position="470"/>
        <end position="494"/>
    </location>
</feature>
<reference evidence="8" key="1">
    <citation type="submission" date="2017-01" db="EMBL/GenBank/DDBJ databases">
        <title>Comparative genomics of anhydrobiosis in the tardigrade Hypsibius dujardini.</title>
        <authorList>
            <person name="Yoshida Y."/>
            <person name="Koutsovoulos G."/>
            <person name="Laetsch D."/>
            <person name="Stevens L."/>
            <person name="Kumar S."/>
            <person name="Horikawa D."/>
            <person name="Ishino K."/>
            <person name="Komine S."/>
            <person name="Tomita M."/>
            <person name="Blaxter M."/>
            <person name="Arakawa K."/>
        </authorList>
    </citation>
    <scope>NUCLEOTIDE SEQUENCE [LARGE SCALE GENOMIC DNA]</scope>
    <source>
        <strain evidence="8">Z151</strain>
    </source>
</reference>
<evidence type="ECO:0000256" key="2">
    <source>
        <dbReference type="ARBA" id="ARBA00022692"/>
    </source>
</evidence>
<comment type="subcellular location">
    <subcellularLocation>
        <location evidence="1">Membrane</location>
    </subcellularLocation>
</comment>
<keyword evidence="2 5" id="KW-0812">Transmembrane</keyword>
<dbReference type="InterPro" id="IPR001828">
    <property type="entry name" value="ANF_lig-bd_rcpt"/>
</dbReference>
<dbReference type="Pfam" id="PF01094">
    <property type="entry name" value="ANF_receptor"/>
    <property type="match status" value="1"/>
</dbReference>
<evidence type="ECO:0000256" key="4">
    <source>
        <dbReference type="ARBA" id="ARBA00023136"/>
    </source>
</evidence>
<evidence type="ECO:0000256" key="1">
    <source>
        <dbReference type="ARBA" id="ARBA00004370"/>
    </source>
</evidence>